<evidence type="ECO:0000313" key="5">
    <source>
        <dbReference type="Proteomes" id="UP001165685"/>
    </source>
</evidence>
<dbReference type="InterPro" id="IPR029016">
    <property type="entry name" value="GAF-like_dom_sf"/>
</dbReference>
<protein>
    <submittedName>
        <fullName evidence="4">GAF and ANTAR domain-containing protein</fullName>
    </submittedName>
</protein>
<dbReference type="Proteomes" id="UP001165685">
    <property type="component" value="Unassembled WGS sequence"/>
</dbReference>
<dbReference type="PIRSF" id="PIRSF036625">
    <property type="entry name" value="GAF_ANTAR"/>
    <property type="match status" value="1"/>
</dbReference>
<dbReference type="Pfam" id="PF03861">
    <property type="entry name" value="ANTAR"/>
    <property type="match status" value="1"/>
</dbReference>
<dbReference type="SUPFAM" id="SSF52172">
    <property type="entry name" value="CheY-like"/>
    <property type="match status" value="1"/>
</dbReference>
<dbReference type="Gene3D" id="1.10.10.10">
    <property type="entry name" value="Winged helix-like DNA-binding domain superfamily/Winged helix DNA-binding domain"/>
    <property type="match status" value="1"/>
</dbReference>
<dbReference type="EMBL" id="JAQFWP010000065">
    <property type="protein sequence ID" value="MDA2807851.1"/>
    <property type="molecule type" value="Genomic_DNA"/>
</dbReference>
<evidence type="ECO:0000256" key="2">
    <source>
        <dbReference type="ARBA" id="ARBA00023163"/>
    </source>
</evidence>
<dbReference type="Gene3D" id="3.30.450.40">
    <property type="match status" value="1"/>
</dbReference>
<accession>A0ABT4TT22</accession>
<name>A0ABT4TT22_9ACTN</name>
<feature type="domain" description="ANTAR" evidence="3">
    <location>
        <begin position="185"/>
        <end position="246"/>
    </location>
</feature>
<dbReference type="InterPro" id="IPR036388">
    <property type="entry name" value="WH-like_DNA-bd_sf"/>
</dbReference>
<comment type="caution">
    <text evidence="4">The sequence shown here is derived from an EMBL/GenBank/DDBJ whole genome shotgun (WGS) entry which is preliminary data.</text>
</comment>
<organism evidence="4 5">
    <name type="scientific">Nocardiopsis suaedae</name>
    <dbReference type="NCBI Taxonomy" id="3018444"/>
    <lineage>
        <taxon>Bacteria</taxon>
        <taxon>Bacillati</taxon>
        <taxon>Actinomycetota</taxon>
        <taxon>Actinomycetes</taxon>
        <taxon>Streptosporangiales</taxon>
        <taxon>Nocardiopsidaceae</taxon>
        <taxon>Nocardiopsis</taxon>
    </lineage>
</organism>
<dbReference type="RefSeq" id="WP_270680472.1">
    <property type="nucleotide sequence ID" value="NZ_JAQFWP010000065.1"/>
</dbReference>
<evidence type="ECO:0000256" key="1">
    <source>
        <dbReference type="ARBA" id="ARBA00023015"/>
    </source>
</evidence>
<gene>
    <name evidence="4" type="ORF">O4U47_25295</name>
</gene>
<dbReference type="InterPro" id="IPR011006">
    <property type="entry name" value="CheY-like_superfamily"/>
</dbReference>
<dbReference type="InterPro" id="IPR012074">
    <property type="entry name" value="GAF_ANTAR"/>
</dbReference>
<keyword evidence="1" id="KW-0805">Transcription regulation</keyword>
<reference evidence="4" key="1">
    <citation type="submission" date="2023-01" db="EMBL/GenBank/DDBJ databases">
        <title>Draft genome sequence of Nocardiopsis sp. LSu2-4 isolated from halophytes.</title>
        <authorList>
            <person name="Duangmal K."/>
            <person name="Chantavorakit T."/>
        </authorList>
    </citation>
    <scope>NUCLEOTIDE SEQUENCE</scope>
    <source>
        <strain evidence="4">LSu2-4</strain>
    </source>
</reference>
<dbReference type="SUPFAM" id="SSF55781">
    <property type="entry name" value="GAF domain-like"/>
    <property type="match status" value="1"/>
</dbReference>
<keyword evidence="2" id="KW-0804">Transcription</keyword>
<evidence type="ECO:0000313" key="4">
    <source>
        <dbReference type="EMBL" id="MDA2807851.1"/>
    </source>
</evidence>
<sequence length="257" mass="27313">MGESATPAWVERLAREIGALGQSEGSGPVRALDRMSAAAARGVPGCSAALVVIWRGVRQGDEEGARCAGGGHVVVDYGASHSDLATALERQYTVDQGPAVEAVREMHAVTVGDVLREDRWPDYLSTAVQCGDRASITYPCQFDEEVVTFGVHSGRGDAFDVEAVAPLVALLAEHAAMALHSAGRYVDAAREAAHMRRAMSARAVIDQAKGILMHARGCGAAEAFEELRRVAQRNRMKVADVARRLVAENAEAPGRAR</sequence>
<proteinExistence type="predicted"/>
<dbReference type="InterPro" id="IPR005561">
    <property type="entry name" value="ANTAR"/>
</dbReference>
<keyword evidence="5" id="KW-1185">Reference proteome</keyword>
<dbReference type="SMART" id="SM01012">
    <property type="entry name" value="ANTAR"/>
    <property type="match status" value="1"/>
</dbReference>
<dbReference type="PROSITE" id="PS50921">
    <property type="entry name" value="ANTAR"/>
    <property type="match status" value="1"/>
</dbReference>
<evidence type="ECO:0000259" key="3">
    <source>
        <dbReference type="PROSITE" id="PS50921"/>
    </source>
</evidence>